<comment type="caution">
    <text evidence="1">The sequence shown here is derived from an EMBL/GenBank/DDBJ whole genome shotgun (WGS) entry which is preliminary data.</text>
</comment>
<proteinExistence type="predicted"/>
<gene>
    <name evidence="1" type="ORF">PCC6912_50010</name>
</gene>
<dbReference type="AlphaFoldDB" id="A0A433N1D5"/>
<evidence type="ECO:0000313" key="2">
    <source>
        <dbReference type="Proteomes" id="UP000268857"/>
    </source>
</evidence>
<dbReference type="RefSeq" id="WP_235083027.1">
    <property type="nucleotide sequence ID" value="NZ_AJLN01000061.1"/>
</dbReference>
<name>A0A433N1D5_CHLFR</name>
<protein>
    <submittedName>
        <fullName evidence="1">Uncharacterized protein</fullName>
    </submittedName>
</protein>
<evidence type="ECO:0000313" key="1">
    <source>
        <dbReference type="EMBL" id="RUR74823.1"/>
    </source>
</evidence>
<dbReference type="EMBL" id="RSCJ01000027">
    <property type="protein sequence ID" value="RUR74823.1"/>
    <property type="molecule type" value="Genomic_DNA"/>
</dbReference>
<organism evidence="1 2">
    <name type="scientific">Chlorogloeopsis fritschii PCC 6912</name>
    <dbReference type="NCBI Taxonomy" id="211165"/>
    <lineage>
        <taxon>Bacteria</taxon>
        <taxon>Bacillati</taxon>
        <taxon>Cyanobacteriota</taxon>
        <taxon>Cyanophyceae</taxon>
        <taxon>Nostocales</taxon>
        <taxon>Chlorogloeopsidaceae</taxon>
        <taxon>Chlorogloeopsis</taxon>
    </lineage>
</organism>
<dbReference type="Proteomes" id="UP000268857">
    <property type="component" value="Unassembled WGS sequence"/>
</dbReference>
<reference evidence="1 2" key="1">
    <citation type="journal article" date="2019" name="Genome Biol. Evol.">
        <title>Day and night: Metabolic profiles and evolutionary relationships of six axenic non-marine cyanobacteria.</title>
        <authorList>
            <person name="Will S.E."/>
            <person name="Henke P."/>
            <person name="Boedeker C."/>
            <person name="Huang S."/>
            <person name="Brinkmann H."/>
            <person name="Rohde M."/>
            <person name="Jarek M."/>
            <person name="Friedl T."/>
            <person name="Seufert S."/>
            <person name="Schumacher M."/>
            <person name="Overmann J."/>
            <person name="Neumann-Schaal M."/>
            <person name="Petersen J."/>
        </authorList>
    </citation>
    <scope>NUCLEOTIDE SEQUENCE [LARGE SCALE GENOMIC DNA]</scope>
    <source>
        <strain evidence="1 2">PCC 6912</strain>
    </source>
</reference>
<sequence length="78" mass="8606">MHINSSMLRLTWSVIENTPSNDLLALTDTGLIKVILQQITNKILLNGEEVCALYGYIASRTALIRDIAESRVLATSSM</sequence>
<accession>A0A433N1D5</accession>
<keyword evidence="2" id="KW-1185">Reference proteome</keyword>